<keyword evidence="1" id="KW-0472">Membrane</keyword>
<accession>A0A327KUV5</accession>
<dbReference type="Proteomes" id="UP000249130">
    <property type="component" value="Unassembled WGS sequence"/>
</dbReference>
<feature type="transmembrane region" description="Helical" evidence="1">
    <location>
        <begin position="120"/>
        <end position="140"/>
    </location>
</feature>
<feature type="transmembrane region" description="Helical" evidence="1">
    <location>
        <begin position="152"/>
        <end position="173"/>
    </location>
</feature>
<sequence>MDWRDLGGALAKAGAPIIGAALGGPFGGLIGQAIGGVVADALGVEATPAAVDTAIRNTPATTIQDKLAAAESEAQARWPALAEIAKAEAEAQARALAETNATMRAEQASGDVVQRWWRPLYAFELTLECAAFWAVLTVALARSDTAPLNAAINATGLLTLYWGARFAVLGVYVNGRSREKQAALTGEPVPGVVGAVVKAVRGRK</sequence>
<name>A0A327KUV5_9BRAD</name>
<dbReference type="AlphaFoldDB" id="A0A327KUV5"/>
<comment type="caution">
    <text evidence="2">The sequence shown here is derived from an EMBL/GenBank/DDBJ whole genome shotgun (WGS) entry which is preliminary data.</text>
</comment>
<reference evidence="2 3" key="1">
    <citation type="submission" date="2017-07" db="EMBL/GenBank/DDBJ databases">
        <title>Draft Genome Sequences of Select Purple Nonsulfur Bacteria.</title>
        <authorList>
            <person name="Lasarre B."/>
            <person name="Mckinlay J.B."/>
        </authorList>
    </citation>
    <scope>NUCLEOTIDE SEQUENCE [LARGE SCALE GENOMIC DNA]</scope>
    <source>
        <strain evidence="2 3">DSM 5909</strain>
    </source>
</reference>
<evidence type="ECO:0000313" key="2">
    <source>
        <dbReference type="EMBL" id="RAI42619.1"/>
    </source>
</evidence>
<keyword evidence="1" id="KW-1133">Transmembrane helix</keyword>
<evidence type="ECO:0000256" key="1">
    <source>
        <dbReference type="SAM" id="Phobius"/>
    </source>
</evidence>
<keyword evidence="3" id="KW-1185">Reference proteome</keyword>
<dbReference type="EMBL" id="NPEX01000139">
    <property type="protein sequence ID" value="RAI42619.1"/>
    <property type="molecule type" value="Genomic_DNA"/>
</dbReference>
<keyword evidence="1" id="KW-0812">Transmembrane</keyword>
<proteinExistence type="predicted"/>
<protein>
    <recommendedName>
        <fullName evidence="4">Holin of 3TMs, for gene-transfer release</fullName>
    </recommendedName>
</protein>
<gene>
    <name evidence="2" type="ORF">CH341_18635</name>
</gene>
<evidence type="ECO:0000313" key="3">
    <source>
        <dbReference type="Proteomes" id="UP000249130"/>
    </source>
</evidence>
<evidence type="ECO:0008006" key="4">
    <source>
        <dbReference type="Google" id="ProtNLM"/>
    </source>
</evidence>
<dbReference type="RefSeq" id="WP_111420510.1">
    <property type="nucleotide sequence ID" value="NZ_NPEX01000139.1"/>
</dbReference>
<organism evidence="2 3">
    <name type="scientific">Rhodoplanes roseus</name>
    <dbReference type="NCBI Taxonomy" id="29409"/>
    <lineage>
        <taxon>Bacteria</taxon>
        <taxon>Pseudomonadati</taxon>
        <taxon>Pseudomonadota</taxon>
        <taxon>Alphaproteobacteria</taxon>
        <taxon>Hyphomicrobiales</taxon>
        <taxon>Nitrobacteraceae</taxon>
        <taxon>Rhodoplanes</taxon>
    </lineage>
</organism>
<dbReference type="OrthoDB" id="8137755at2"/>